<dbReference type="OrthoDB" id="3534789at2759"/>
<sequence length="146" mass="15827">MLCERTTPRTKFMLAQAKNVTHARPAIAVTNVDLIIATKLSSLFGKENLTKGYLTAQDTIVFSMSILIIASNAKRTFVPRPTYFDMPKSANTGHMPAAVGPYSRDLTSLIDISSLLGPIFPSIHVLSVNAIVVTKAFVAKIICCNT</sequence>
<organism evidence="1 2">
    <name type="scientific">Sclerotinia nivalis</name>
    <dbReference type="NCBI Taxonomy" id="352851"/>
    <lineage>
        <taxon>Eukaryota</taxon>
        <taxon>Fungi</taxon>
        <taxon>Dikarya</taxon>
        <taxon>Ascomycota</taxon>
        <taxon>Pezizomycotina</taxon>
        <taxon>Leotiomycetes</taxon>
        <taxon>Helotiales</taxon>
        <taxon>Sclerotiniaceae</taxon>
        <taxon>Sclerotinia</taxon>
    </lineage>
</organism>
<keyword evidence="2" id="KW-1185">Reference proteome</keyword>
<dbReference type="EMBL" id="JAPEIS010000014">
    <property type="protein sequence ID" value="KAJ8060031.1"/>
    <property type="molecule type" value="Genomic_DNA"/>
</dbReference>
<dbReference type="Proteomes" id="UP001152300">
    <property type="component" value="Unassembled WGS sequence"/>
</dbReference>
<reference evidence="1" key="1">
    <citation type="submission" date="2022-11" db="EMBL/GenBank/DDBJ databases">
        <title>Genome Resource of Sclerotinia nivalis Strain SnTB1, a Plant Pathogen Isolated from American Ginseng.</title>
        <authorList>
            <person name="Fan S."/>
        </authorList>
    </citation>
    <scope>NUCLEOTIDE SEQUENCE</scope>
    <source>
        <strain evidence="1">SnTB1</strain>
    </source>
</reference>
<accession>A0A9X0DDZ7</accession>
<protein>
    <submittedName>
        <fullName evidence="1">Uncharacterized protein</fullName>
    </submittedName>
</protein>
<name>A0A9X0DDZ7_9HELO</name>
<comment type="caution">
    <text evidence="1">The sequence shown here is derived from an EMBL/GenBank/DDBJ whole genome shotgun (WGS) entry which is preliminary data.</text>
</comment>
<dbReference type="AlphaFoldDB" id="A0A9X0DDZ7"/>
<proteinExistence type="predicted"/>
<evidence type="ECO:0000313" key="2">
    <source>
        <dbReference type="Proteomes" id="UP001152300"/>
    </source>
</evidence>
<gene>
    <name evidence="1" type="ORF">OCU04_011642</name>
</gene>
<evidence type="ECO:0000313" key="1">
    <source>
        <dbReference type="EMBL" id="KAJ8060031.1"/>
    </source>
</evidence>